<dbReference type="Pfam" id="PF09851">
    <property type="entry name" value="SHOCT"/>
    <property type="match status" value="1"/>
</dbReference>
<evidence type="ECO:0000313" key="3">
    <source>
        <dbReference type="Proteomes" id="UP000611796"/>
    </source>
</evidence>
<sequence>MDDLDKTTSINFNEKSIPAQIKEYKELLDIDAITKEEFEMKKKELLNK</sequence>
<evidence type="ECO:0000313" key="2">
    <source>
        <dbReference type="EMBL" id="MBC6003641.1"/>
    </source>
</evidence>
<protein>
    <submittedName>
        <fullName evidence="2">SHOCT domain-containing protein</fullName>
    </submittedName>
</protein>
<accession>A0ABR7K3F3</accession>
<name>A0ABR7K3F3_9FIRM</name>
<keyword evidence="3" id="KW-1185">Reference proteome</keyword>
<proteinExistence type="predicted"/>
<reference evidence="2 3" key="1">
    <citation type="submission" date="2020-08" db="EMBL/GenBank/DDBJ databases">
        <authorList>
            <person name="Liu C."/>
            <person name="Sun Q."/>
        </authorList>
    </citation>
    <scope>NUCLEOTIDE SEQUENCE [LARGE SCALE GENOMIC DNA]</scope>
    <source>
        <strain evidence="2 3">NSJ-45</strain>
    </source>
</reference>
<dbReference type="InterPro" id="IPR018649">
    <property type="entry name" value="SHOCT"/>
</dbReference>
<dbReference type="EMBL" id="JACRWD010000001">
    <property type="protein sequence ID" value="MBC6003641.1"/>
    <property type="molecule type" value="Genomic_DNA"/>
</dbReference>
<organism evidence="2 3">
    <name type="scientific">Paeniclostridium hominis</name>
    <dbReference type="NCBI Taxonomy" id="2764329"/>
    <lineage>
        <taxon>Bacteria</taxon>
        <taxon>Bacillati</taxon>
        <taxon>Bacillota</taxon>
        <taxon>Clostridia</taxon>
        <taxon>Peptostreptococcales</taxon>
        <taxon>Peptostreptococcaceae</taxon>
        <taxon>Paeniclostridium</taxon>
    </lineage>
</organism>
<gene>
    <name evidence="2" type="ORF">H8891_07490</name>
</gene>
<dbReference type="Proteomes" id="UP000611796">
    <property type="component" value="Unassembled WGS sequence"/>
</dbReference>
<comment type="caution">
    <text evidence="2">The sequence shown here is derived from an EMBL/GenBank/DDBJ whole genome shotgun (WGS) entry which is preliminary data.</text>
</comment>
<evidence type="ECO:0000259" key="1">
    <source>
        <dbReference type="Pfam" id="PF09851"/>
    </source>
</evidence>
<feature type="domain" description="SHOCT" evidence="1">
    <location>
        <begin position="19"/>
        <end position="46"/>
    </location>
</feature>